<dbReference type="STRING" id="1003.SAMN04488541_100289"/>
<dbReference type="RefSeq" id="WP_091538822.1">
    <property type="nucleotide sequence ID" value="NZ_FONY01000002.1"/>
</dbReference>
<proteinExistence type="predicted"/>
<gene>
    <name evidence="1" type="ORF">SAMN04488541_100289</name>
</gene>
<evidence type="ECO:0000313" key="2">
    <source>
        <dbReference type="Proteomes" id="UP000199513"/>
    </source>
</evidence>
<protein>
    <submittedName>
        <fullName evidence="1">Uncharacterized protein</fullName>
    </submittedName>
</protein>
<dbReference type="EMBL" id="FONY01000002">
    <property type="protein sequence ID" value="SFE49661.1"/>
    <property type="molecule type" value="Genomic_DNA"/>
</dbReference>
<dbReference type="Proteomes" id="UP000199513">
    <property type="component" value="Unassembled WGS sequence"/>
</dbReference>
<dbReference type="AlphaFoldDB" id="A0A1I2B0E6"/>
<dbReference type="OrthoDB" id="1441187at2"/>
<evidence type="ECO:0000313" key="1">
    <source>
        <dbReference type="EMBL" id="SFE49661.1"/>
    </source>
</evidence>
<reference evidence="1 2" key="1">
    <citation type="submission" date="2016-10" db="EMBL/GenBank/DDBJ databases">
        <authorList>
            <person name="de Groot N.N."/>
        </authorList>
    </citation>
    <scope>NUCLEOTIDE SEQUENCE [LARGE SCALE GENOMIC DNA]</scope>
    <source>
        <strain>GEY</strain>
        <strain evidence="2">DSM 9560</strain>
    </source>
</reference>
<accession>A0A1I2B0E6</accession>
<keyword evidence="2" id="KW-1185">Reference proteome</keyword>
<name>A0A1I2B0E6_9BACT</name>
<sequence>MFIPPNKYLDKLVEQKQQEKDLGKVFLKNSHLVIANEITEILFSNVHHVFVSFKSDIKRLFIVPNTDEVFRKLHDPAQQMLKDLPQNNCKSVALHEILIDNDLADIDRTLEYEIREKKQMLVVQF</sequence>
<organism evidence="1 2">
    <name type="scientific">Thermoflexibacter ruber</name>
    <dbReference type="NCBI Taxonomy" id="1003"/>
    <lineage>
        <taxon>Bacteria</taxon>
        <taxon>Pseudomonadati</taxon>
        <taxon>Bacteroidota</taxon>
        <taxon>Cytophagia</taxon>
        <taxon>Cytophagales</taxon>
        <taxon>Thermoflexibacteraceae</taxon>
        <taxon>Thermoflexibacter</taxon>
    </lineage>
</organism>